<dbReference type="AlphaFoldDB" id="E7GBM2"/>
<dbReference type="Pfam" id="PF20990">
    <property type="entry name" value="DUF2207_C"/>
    <property type="match status" value="1"/>
</dbReference>
<dbReference type="eggNOG" id="COG4907">
    <property type="taxonomic scope" value="Bacteria"/>
</dbReference>
<dbReference type="HOGENOM" id="CLU_032539_0_0_9"/>
<evidence type="ECO:0000313" key="5">
    <source>
        <dbReference type="Proteomes" id="UP000003157"/>
    </source>
</evidence>
<keyword evidence="5" id="KW-1185">Reference proteome</keyword>
<keyword evidence="1" id="KW-1133">Transmembrane helix</keyword>
<feature type="transmembrane region" description="Helical" evidence="1">
    <location>
        <begin position="238"/>
        <end position="262"/>
    </location>
</feature>
<evidence type="ECO:0000259" key="2">
    <source>
        <dbReference type="Pfam" id="PF09972"/>
    </source>
</evidence>
<reference evidence="4 5" key="1">
    <citation type="submission" date="2010-12" db="EMBL/GenBank/DDBJ databases">
        <title>The Genome Sequence of Coprobacillus sp. strain 29_1.</title>
        <authorList>
            <consortium name="The Broad Institute Genome Sequencing Platform"/>
            <person name="Earl A."/>
            <person name="Ward D."/>
            <person name="Feldgarden M."/>
            <person name="Gevers D."/>
            <person name="Daigneault M."/>
            <person name="Sibley C.D."/>
            <person name="White A."/>
            <person name="Strauss J."/>
            <person name="Allen-Vercoe E."/>
            <person name="Young S.K."/>
            <person name="Zeng Q."/>
            <person name="Gargeya S."/>
            <person name="Fitzgerald M."/>
            <person name="Haas B."/>
            <person name="Abouelleil A."/>
            <person name="Alvarado L."/>
            <person name="Arachchi H.M."/>
            <person name="Berlin A."/>
            <person name="Brown A."/>
            <person name="Chapman S.B."/>
            <person name="Chen Z."/>
            <person name="Dunbar C."/>
            <person name="Freedman E."/>
            <person name="Gearin G."/>
            <person name="Gellesch M."/>
            <person name="Goldberg J."/>
            <person name="Griggs A."/>
            <person name="Gujja S."/>
            <person name="Heilman E."/>
            <person name="Heiman D."/>
            <person name="Howarth C."/>
            <person name="Larson L."/>
            <person name="Lui A."/>
            <person name="MacDonald P.J.P."/>
            <person name="Mehta T."/>
            <person name="Montmayeur A."/>
            <person name="Murphy C."/>
            <person name="Neiman D."/>
            <person name="Pearson M."/>
            <person name="Priest M."/>
            <person name="Roberts A."/>
            <person name="Saif S."/>
            <person name="Shea T."/>
            <person name="Shenoy N."/>
            <person name="Sisk P."/>
            <person name="Stolte C."/>
            <person name="Sykes S."/>
            <person name="White J."/>
            <person name="Yandava C."/>
            <person name="Nusbaum C."/>
            <person name="Birren B."/>
        </authorList>
    </citation>
    <scope>NUCLEOTIDE SEQUENCE [LARGE SCALE GENOMIC DNA]</scope>
    <source>
        <strain evidence="4 5">29_1</strain>
    </source>
</reference>
<name>E7GBM2_9FIRM</name>
<dbReference type="Proteomes" id="UP000003157">
    <property type="component" value="Unassembled WGS sequence"/>
</dbReference>
<accession>E7GBM2</accession>
<evidence type="ECO:0000259" key="3">
    <source>
        <dbReference type="Pfam" id="PF20990"/>
    </source>
</evidence>
<gene>
    <name evidence="4" type="ORF">HMPREF9488_02163</name>
</gene>
<feature type="domain" description="DUF2207" evidence="2">
    <location>
        <begin position="3"/>
        <end position="169"/>
    </location>
</feature>
<proteinExistence type="predicted"/>
<dbReference type="EMBL" id="ADKX01000035">
    <property type="protein sequence ID" value="EFW04592.1"/>
    <property type="molecule type" value="Genomic_DNA"/>
</dbReference>
<dbReference type="InterPro" id="IPR048389">
    <property type="entry name" value="YciQ-like_C"/>
</dbReference>
<dbReference type="InterPro" id="IPR018702">
    <property type="entry name" value="DUF2207"/>
</dbReference>
<evidence type="ECO:0000256" key="1">
    <source>
        <dbReference type="SAM" id="Phobius"/>
    </source>
</evidence>
<comment type="caution">
    <text evidence="4">The sequence shown here is derived from an EMBL/GenBank/DDBJ whole genome shotgun (WGS) entry which is preliminary data.</text>
</comment>
<evidence type="ECO:0008006" key="6">
    <source>
        <dbReference type="Google" id="ProtNLM"/>
    </source>
</evidence>
<dbReference type="Pfam" id="PF09972">
    <property type="entry name" value="DUF2207"/>
    <property type="match status" value="1"/>
</dbReference>
<evidence type="ECO:0000313" key="4">
    <source>
        <dbReference type="EMBL" id="EFW04592.1"/>
    </source>
</evidence>
<sequence>MVVNAYINEDGSAHIQEIWDMNVNEGTEVYKVFDNMGASQISNLQVKDENGLVYRNIGEWDVNASRTEKNGKCGLVTKADGYELCFGVGEYGNRTYTFEYDVSYFVNQYTNDQGINYAFFSEMELEPRQAKITLSSPYEFNENNASIWAFGYNGKVSFEDGKVIMESDGSVPEGAKMQLLMRIDNGTFTKAYDKGEDFQDVLADAKQGSDYNDNDYSQNNGYYNSFTYDSYGNSNNGYLSIFIPGFVIFCIIGFIVIVSFLAKSSKKEKFTFSDQIPLDINNVNMFRDIPCQKDIFKFYYLAKKIGLISDSDKGGMISAVLLKWIRSGFIEFEKTEETHMIFLKKEGFSIDLDKEILLDHPLELKLLGFFRNAAGSNRKLETKEFDQWCQSHYEEIDHWFEEIETNIESEYREKGLLKLETTYTQFMGMKISHNTDVFDASVREEMEHIIGLKKFLQEMSLIDEKEVIEVKLWEEYLIFASILGIADKVQEQLGKMCPTFNEQSNLDTIYTMHMVHMFAYNSMRASASAHAQAEAARSGGFGGGSSFGGGGGGFSGGGGGGVR</sequence>
<feature type="domain" description="Predicted membrane protein YciQ-like C-terminal" evidence="3">
    <location>
        <begin position="442"/>
        <end position="493"/>
    </location>
</feature>
<organism evidence="4 5">
    <name type="scientific">Coprobacillus cateniformis</name>
    <dbReference type="NCBI Taxonomy" id="100884"/>
    <lineage>
        <taxon>Bacteria</taxon>
        <taxon>Bacillati</taxon>
        <taxon>Bacillota</taxon>
        <taxon>Erysipelotrichia</taxon>
        <taxon>Erysipelotrichales</taxon>
        <taxon>Coprobacillaceae</taxon>
        <taxon>Coprobacillus</taxon>
    </lineage>
</organism>
<dbReference type="STRING" id="100884.GCA_000269565_02273"/>
<protein>
    <recommendedName>
        <fullName evidence="6">DUF2207 domain-containing protein</fullName>
    </recommendedName>
</protein>
<keyword evidence="1" id="KW-0812">Transmembrane</keyword>
<keyword evidence="1" id="KW-0472">Membrane</keyword>